<evidence type="ECO:0000256" key="1">
    <source>
        <dbReference type="SAM" id="Phobius"/>
    </source>
</evidence>
<organism evidence="2 3">
    <name type="scientific">Halobellus ruber</name>
    <dbReference type="NCBI Taxonomy" id="2761102"/>
    <lineage>
        <taxon>Archaea</taxon>
        <taxon>Methanobacteriati</taxon>
        <taxon>Methanobacteriota</taxon>
        <taxon>Stenosarchaea group</taxon>
        <taxon>Halobacteria</taxon>
        <taxon>Halobacteriales</taxon>
        <taxon>Haloferacaceae</taxon>
        <taxon>Halobellus</taxon>
    </lineage>
</organism>
<accession>A0A7J9SLA2</accession>
<reference evidence="2 3" key="1">
    <citation type="submission" date="2020-08" db="EMBL/GenBank/DDBJ databases">
        <authorList>
            <person name="Seo M.-J."/>
        </authorList>
    </citation>
    <scope>NUCLEOTIDE SEQUENCE [LARGE SCALE GENOMIC DNA]</scope>
    <source>
        <strain evidence="2 3">MBLA0160</strain>
    </source>
</reference>
<protein>
    <submittedName>
        <fullName evidence="2">Uncharacterized protein</fullName>
    </submittedName>
</protein>
<proteinExistence type="predicted"/>
<evidence type="ECO:0000313" key="2">
    <source>
        <dbReference type="EMBL" id="MBB6647730.1"/>
    </source>
</evidence>
<evidence type="ECO:0000313" key="3">
    <source>
        <dbReference type="Proteomes" id="UP000546257"/>
    </source>
</evidence>
<dbReference type="AlphaFoldDB" id="A0A7J9SLA2"/>
<comment type="caution">
    <text evidence="2">The sequence shown here is derived from an EMBL/GenBank/DDBJ whole genome shotgun (WGS) entry which is preliminary data.</text>
</comment>
<keyword evidence="1" id="KW-0812">Transmembrane</keyword>
<name>A0A7J9SLA2_9EURY</name>
<keyword evidence="3" id="KW-1185">Reference proteome</keyword>
<dbReference type="RefSeq" id="WP_185194097.1">
    <property type="nucleotide sequence ID" value="NZ_JACKXD010000006.1"/>
</dbReference>
<dbReference type="EMBL" id="JACKXD010000006">
    <property type="protein sequence ID" value="MBB6647730.1"/>
    <property type="molecule type" value="Genomic_DNA"/>
</dbReference>
<keyword evidence="1" id="KW-0472">Membrane</keyword>
<feature type="transmembrane region" description="Helical" evidence="1">
    <location>
        <begin position="12"/>
        <end position="33"/>
    </location>
</feature>
<dbReference type="Proteomes" id="UP000546257">
    <property type="component" value="Unassembled WGS sequence"/>
</dbReference>
<sequence length="170" mass="19623">MALGLPAGLFNVLLGALITIASTLVAWAGLHWNQRRVDRDRTRRAVVHEVNHIADNVAELIDLESGAVLEPEVDRIVVTLSPDTLDDDLRQVNKLTSPEVRRIYEFYELTRVLRRKLDGRSGDEVGGEDVRAVANEIVEKRDEIDRIIKRSRLSLFTEWYKERDRRLRNR</sequence>
<gene>
    <name evidence="2" type="ORF">H5V44_15805</name>
</gene>
<keyword evidence="1" id="KW-1133">Transmembrane helix</keyword>